<evidence type="ECO:0000313" key="4">
    <source>
        <dbReference type="EMBL" id="ACM49657.1"/>
    </source>
</evidence>
<evidence type="ECO:0000256" key="3">
    <source>
        <dbReference type="ARBA" id="ARBA00023186"/>
    </source>
</evidence>
<dbReference type="AlphaFoldDB" id="B9KGV3"/>
<dbReference type="PANTHER" id="PTHR12469:SF2">
    <property type="entry name" value="SUCCINATE DEHYDROGENASE ASSEMBLY FACTOR 2, MITOCHONDRIAL"/>
    <property type="match status" value="1"/>
</dbReference>
<dbReference type="Pfam" id="PF03937">
    <property type="entry name" value="Sdh5"/>
    <property type="match status" value="1"/>
</dbReference>
<dbReference type="SUPFAM" id="SSF109910">
    <property type="entry name" value="YgfY-like"/>
    <property type="match status" value="1"/>
</dbReference>
<dbReference type="InterPro" id="IPR036714">
    <property type="entry name" value="SDH_sf"/>
</dbReference>
<evidence type="ECO:0000313" key="5">
    <source>
        <dbReference type="Proteomes" id="UP000007307"/>
    </source>
</evidence>
<protein>
    <recommendedName>
        <fullName evidence="2">FAD assembly factor SdhE</fullName>
    </recommendedName>
</protein>
<keyword evidence="5" id="KW-1185">Reference proteome</keyword>
<evidence type="ECO:0000256" key="1">
    <source>
        <dbReference type="ARBA" id="ARBA00008571"/>
    </source>
</evidence>
<accession>B9KGV3</accession>
<proteinExistence type="inferred from homology"/>
<name>B9KGV3_ANAMF</name>
<keyword evidence="3" id="KW-0143">Chaperone</keyword>
<dbReference type="PANTHER" id="PTHR12469">
    <property type="entry name" value="PROTEIN EMI5 HOMOLOG, MITOCHONDRIAL"/>
    <property type="match status" value="1"/>
</dbReference>
<comment type="similarity">
    <text evidence="1">Belongs to the SdhE FAD assembly factor family.</text>
</comment>
<dbReference type="HOGENOM" id="CLU_103054_1_2_5"/>
<reference evidence="4 5" key="1">
    <citation type="journal article" date="2009" name="BMC Genomics">
        <title>Conservation in the face of diversity: multistrain analysis of an intracellular bacterium.</title>
        <authorList>
            <person name="Dark M.J."/>
            <person name="Herndon D.R."/>
            <person name="Kappmeyer L.S."/>
            <person name="Gonzales M.P."/>
            <person name="Nordeen E."/>
            <person name="Palmer G.H."/>
            <person name="Knowles D.P. Jr."/>
            <person name="Brayton K.A."/>
        </authorList>
    </citation>
    <scope>NUCLEOTIDE SEQUENCE [LARGE SCALE GENOMIC DNA]</scope>
    <source>
        <strain evidence="4 5">Florida</strain>
    </source>
</reference>
<gene>
    <name evidence="4" type="ordered locus">AMF_826</name>
</gene>
<organism evidence="4 5">
    <name type="scientific">Anaplasma marginale (strain Florida)</name>
    <dbReference type="NCBI Taxonomy" id="320483"/>
    <lineage>
        <taxon>Bacteria</taxon>
        <taxon>Pseudomonadati</taxon>
        <taxon>Pseudomonadota</taxon>
        <taxon>Alphaproteobacteria</taxon>
        <taxon>Rickettsiales</taxon>
        <taxon>Anaplasmataceae</taxon>
        <taxon>Anaplasma</taxon>
    </lineage>
</organism>
<evidence type="ECO:0000256" key="2">
    <source>
        <dbReference type="ARBA" id="ARBA00019418"/>
    </source>
</evidence>
<dbReference type="GO" id="GO:0006099">
    <property type="term" value="P:tricarboxylic acid cycle"/>
    <property type="evidence" value="ECO:0007669"/>
    <property type="project" value="TreeGrafter"/>
</dbReference>
<dbReference type="InterPro" id="IPR005631">
    <property type="entry name" value="SDH"/>
</dbReference>
<dbReference type="Proteomes" id="UP000007307">
    <property type="component" value="Chromosome"/>
</dbReference>
<sequence length="110" mass="12349">MTTVLCGIKFLRGGCSERGVCGMDDFGLEGRKRRLLYRSTHRGCKETDILLGAFAQRYLALLDEEELVQYEKIVELDDELLYSYIVGRRPVPDSIDKALVSRISACASGK</sequence>
<dbReference type="EMBL" id="CP001079">
    <property type="protein sequence ID" value="ACM49657.1"/>
    <property type="molecule type" value="Genomic_DNA"/>
</dbReference>
<dbReference type="eggNOG" id="COG2938">
    <property type="taxonomic scope" value="Bacteria"/>
</dbReference>
<dbReference type="STRING" id="320483.AMF_826"/>
<dbReference type="KEGG" id="amf:AMF_826"/>
<dbReference type="Gene3D" id="1.10.150.250">
    <property type="entry name" value="Flavinator of succinate dehydrogenase"/>
    <property type="match status" value="1"/>
</dbReference>